<protein>
    <submittedName>
        <fullName evidence="1">Uncharacterized protein</fullName>
    </submittedName>
</protein>
<evidence type="ECO:0000313" key="1">
    <source>
        <dbReference type="EMBL" id="PTQ37037.1"/>
    </source>
</evidence>
<gene>
    <name evidence="1" type="ORF">MARPO_0060s0106</name>
</gene>
<organism evidence="1 2">
    <name type="scientific">Marchantia polymorpha</name>
    <name type="common">Common liverwort</name>
    <name type="synonym">Marchantia aquatica</name>
    <dbReference type="NCBI Taxonomy" id="3197"/>
    <lineage>
        <taxon>Eukaryota</taxon>
        <taxon>Viridiplantae</taxon>
        <taxon>Streptophyta</taxon>
        <taxon>Embryophyta</taxon>
        <taxon>Marchantiophyta</taxon>
        <taxon>Marchantiopsida</taxon>
        <taxon>Marchantiidae</taxon>
        <taxon>Marchantiales</taxon>
        <taxon>Marchantiaceae</taxon>
        <taxon>Marchantia</taxon>
    </lineage>
</organism>
<dbReference type="AlphaFoldDB" id="A0A2R6WT53"/>
<proteinExistence type="predicted"/>
<name>A0A2R6WT53_MARPO</name>
<sequence>MIFDSLFDYCVTPPSSHMWPDESAARVRILSIFTNDAKNLTLLKKYQDPYFFALRKTNNISMNAHLTEIENVTDMLEEVDVSLPEEIVIYYTVKHVPKEYNICVKCF</sequence>
<dbReference type="EMBL" id="KZ772732">
    <property type="protein sequence ID" value="PTQ37037.1"/>
    <property type="molecule type" value="Genomic_DNA"/>
</dbReference>
<reference evidence="2" key="1">
    <citation type="journal article" date="2017" name="Cell">
        <title>Insights into land plant evolution garnered from the Marchantia polymorpha genome.</title>
        <authorList>
            <person name="Bowman J.L."/>
            <person name="Kohchi T."/>
            <person name="Yamato K.T."/>
            <person name="Jenkins J."/>
            <person name="Shu S."/>
            <person name="Ishizaki K."/>
            <person name="Yamaoka S."/>
            <person name="Nishihama R."/>
            <person name="Nakamura Y."/>
            <person name="Berger F."/>
            <person name="Adam C."/>
            <person name="Aki S.S."/>
            <person name="Althoff F."/>
            <person name="Araki T."/>
            <person name="Arteaga-Vazquez M.A."/>
            <person name="Balasubrmanian S."/>
            <person name="Barry K."/>
            <person name="Bauer D."/>
            <person name="Boehm C.R."/>
            <person name="Briginshaw L."/>
            <person name="Caballero-Perez J."/>
            <person name="Catarino B."/>
            <person name="Chen F."/>
            <person name="Chiyoda S."/>
            <person name="Chovatia M."/>
            <person name="Davies K.M."/>
            <person name="Delmans M."/>
            <person name="Demura T."/>
            <person name="Dierschke T."/>
            <person name="Dolan L."/>
            <person name="Dorantes-Acosta A.E."/>
            <person name="Eklund D.M."/>
            <person name="Florent S.N."/>
            <person name="Flores-Sandoval E."/>
            <person name="Fujiyama A."/>
            <person name="Fukuzawa H."/>
            <person name="Galik B."/>
            <person name="Grimanelli D."/>
            <person name="Grimwood J."/>
            <person name="Grossniklaus U."/>
            <person name="Hamada T."/>
            <person name="Haseloff J."/>
            <person name="Hetherington A.J."/>
            <person name="Higo A."/>
            <person name="Hirakawa Y."/>
            <person name="Hundley H.N."/>
            <person name="Ikeda Y."/>
            <person name="Inoue K."/>
            <person name="Inoue S.I."/>
            <person name="Ishida S."/>
            <person name="Jia Q."/>
            <person name="Kakita M."/>
            <person name="Kanazawa T."/>
            <person name="Kawai Y."/>
            <person name="Kawashima T."/>
            <person name="Kennedy M."/>
            <person name="Kinose K."/>
            <person name="Kinoshita T."/>
            <person name="Kohara Y."/>
            <person name="Koide E."/>
            <person name="Komatsu K."/>
            <person name="Kopischke S."/>
            <person name="Kubo M."/>
            <person name="Kyozuka J."/>
            <person name="Lagercrantz U."/>
            <person name="Lin S.S."/>
            <person name="Lindquist E."/>
            <person name="Lipzen A.M."/>
            <person name="Lu C.W."/>
            <person name="De Luna E."/>
            <person name="Martienssen R.A."/>
            <person name="Minamino N."/>
            <person name="Mizutani M."/>
            <person name="Mizutani M."/>
            <person name="Mochizuki N."/>
            <person name="Monte I."/>
            <person name="Mosher R."/>
            <person name="Nagasaki H."/>
            <person name="Nakagami H."/>
            <person name="Naramoto S."/>
            <person name="Nishitani K."/>
            <person name="Ohtani M."/>
            <person name="Okamoto T."/>
            <person name="Okumura M."/>
            <person name="Phillips J."/>
            <person name="Pollak B."/>
            <person name="Reinders A."/>
            <person name="Rovekamp M."/>
            <person name="Sano R."/>
            <person name="Sawa S."/>
            <person name="Schmid M.W."/>
            <person name="Shirakawa M."/>
            <person name="Solano R."/>
            <person name="Spunde A."/>
            <person name="Suetsugu N."/>
            <person name="Sugano S."/>
            <person name="Sugiyama A."/>
            <person name="Sun R."/>
            <person name="Suzuki Y."/>
            <person name="Takenaka M."/>
            <person name="Takezawa D."/>
            <person name="Tomogane H."/>
            <person name="Tsuzuki M."/>
            <person name="Ueda T."/>
            <person name="Umeda M."/>
            <person name="Ward J.M."/>
            <person name="Watanabe Y."/>
            <person name="Yazaki K."/>
            <person name="Yokoyama R."/>
            <person name="Yoshitake Y."/>
            <person name="Yotsui I."/>
            <person name="Zachgo S."/>
            <person name="Schmutz J."/>
        </authorList>
    </citation>
    <scope>NUCLEOTIDE SEQUENCE [LARGE SCALE GENOMIC DNA]</scope>
    <source>
        <strain evidence="2">Tak-1</strain>
    </source>
</reference>
<evidence type="ECO:0000313" key="2">
    <source>
        <dbReference type="Proteomes" id="UP000244005"/>
    </source>
</evidence>
<dbReference type="OrthoDB" id="413361at2759"/>
<keyword evidence="2" id="KW-1185">Reference proteome</keyword>
<accession>A0A2R6WT53</accession>
<dbReference type="Proteomes" id="UP000244005">
    <property type="component" value="Unassembled WGS sequence"/>
</dbReference>